<evidence type="ECO:0000259" key="8">
    <source>
        <dbReference type="PROSITE" id="PS50922"/>
    </source>
</evidence>
<dbReference type="Proteomes" id="UP000030745">
    <property type="component" value="Unassembled WGS sequence"/>
</dbReference>
<evidence type="ECO:0000313" key="9">
    <source>
        <dbReference type="EMBL" id="KDO23140.1"/>
    </source>
</evidence>
<feature type="transmembrane region" description="Helical" evidence="7">
    <location>
        <begin position="87"/>
        <end position="108"/>
    </location>
</feature>
<protein>
    <recommendedName>
        <fullName evidence="8">TLC domain-containing protein</fullName>
    </recommendedName>
</protein>
<dbReference type="GO" id="GO:0005783">
    <property type="term" value="C:endoplasmic reticulum"/>
    <property type="evidence" value="ECO:0007669"/>
    <property type="project" value="TreeGrafter"/>
</dbReference>
<sequence length="299" mass="34502">MAGVVFLTYGVLSLCVLGFAAVFYGSYYLSAKYLGVFRAFSEVQKGEWCSRINSTIHSVVICAGLLYSFSQQEWDAHLMPIHSLDLAIGLFSFSIAYFLFDLYVVYAWKIEHYKVFVAHHIIAMIPYVLYNFYGGCTVNTYLLSMYLLVEICIPPMNLATIVDLLGYKETVVYIGLFYVAYVAWFFARVCLPLYTLYVMWVDFIPGTDWSSFQVFLCTAPPLLCGHVISIFCIGCFVTMITPDVLARWKKHRTTPKKKRRWRSNRRRPRTTGPSKRCRAHIVRRRRLAVPSPTHRPPPR</sequence>
<evidence type="ECO:0000256" key="7">
    <source>
        <dbReference type="SAM" id="Phobius"/>
    </source>
</evidence>
<evidence type="ECO:0000256" key="2">
    <source>
        <dbReference type="ARBA" id="ARBA00022692"/>
    </source>
</evidence>
<feature type="transmembrane region" description="Helical" evidence="7">
    <location>
        <begin position="115"/>
        <end position="133"/>
    </location>
</feature>
<dbReference type="AlphaFoldDB" id="A0A067C1Z5"/>
<dbReference type="STRING" id="695850.A0A067C1Z5"/>
<dbReference type="GO" id="GO:0055088">
    <property type="term" value="P:lipid homeostasis"/>
    <property type="evidence" value="ECO:0007669"/>
    <property type="project" value="TreeGrafter"/>
</dbReference>
<feature type="transmembrane region" description="Helical" evidence="7">
    <location>
        <begin position="212"/>
        <end position="240"/>
    </location>
</feature>
<dbReference type="GeneID" id="24132085"/>
<dbReference type="GO" id="GO:0016020">
    <property type="term" value="C:membrane"/>
    <property type="evidence" value="ECO:0007669"/>
    <property type="project" value="UniProtKB-SubCell"/>
</dbReference>
<dbReference type="InterPro" id="IPR006634">
    <property type="entry name" value="TLC-dom"/>
</dbReference>
<keyword evidence="3 7" id="KW-1133">Transmembrane helix</keyword>
<proteinExistence type="predicted"/>
<reference evidence="9 10" key="1">
    <citation type="journal article" date="2013" name="PLoS Genet.">
        <title>Distinctive expansion of potential virulence genes in the genome of the oomycete fish pathogen Saprolegnia parasitica.</title>
        <authorList>
            <person name="Jiang R.H."/>
            <person name="de Bruijn I."/>
            <person name="Haas B.J."/>
            <person name="Belmonte R."/>
            <person name="Lobach L."/>
            <person name="Christie J."/>
            <person name="van den Ackerveken G."/>
            <person name="Bottin A."/>
            <person name="Bulone V."/>
            <person name="Diaz-Moreno S.M."/>
            <person name="Dumas B."/>
            <person name="Fan L."/>
            <person name="Gaulin E."/>
            <person name="Govers F."/>
            <person name="Grenville-Briggs L.J."/>
            <person name="Horner N.R."/>
            <person name="Levin J.Z."/>
            <person name="Mammella M."/>
            <person name="Meijer H.J."/>
            <person name="Morris P."/>
            <person name="Nusbaum C."/>
            <person name="Oome S."/>
            <person name="Phillips A.J."/>
            <person name="van Rooyen D."/>
            <person name="Rzeszutek E."/>
            <person name="Saraiva M."/>
            <person name="Secombes C.J."/>
            <person name="Seidl M.F."/>
            <person name="Snel B."/>
            <person name="Stassen J.H."/>
            <person name="Sykes S."/>
            <person name="Tripathy S."/>
            <person name="van den Berg H."/>
            <person name="Vega-Arreguin J.C."/>
            <person name="Wawra S."/>
            <person name="Young S.K."/>
            <person name="Zeng Q."/>
            <person name="Dieguez-Uribeondo J."/>
            <person name="Russ C."/>
            <person name="Tyler B.M."/>
            <person name="van West P."/>
        </authorList>
    </citation>
    <scope>NUCLEOTIDE SEQUENCE [LARGE SCALE GENOMIC DNA]</scope>
    <source>
        <strain evidence="9 10">CBS 223.65</strain>
    </source>
</reference>
<comment type="subcellular location">
    <subcellularLocation>
        <location evidence="1">Membrane</location>
        <topology evidence="1">Multi-pass membrane protein</topology>
    </subcellularLocation>
</comment>
<dbReference type="OMA" id="VEICIPP"/>
<dbReference type="InterPro" id="IPR050846">
    <property type="entry name" value="TLCD"/>
</dbReference>
<dbReference type="EMBL" id="KK583257">
    <property type="protein sequence ID" value="KDO23140.1"/>
    <property type="molecule type" value="Genomic_DNA"/>
</dbReference>
<evidence type="ECO:0000256" key="4">
    <source>
        <dbReference type="ARBA" id="ARBA00023136"/>
    </source>
</evidence>
<name>A0A067C1Z5_SAPPC</name>
<dbReference type="KEGG" id="spar:SPRG_09948"/>
<accession>A0A067C1Z5</accession>
<keyword evidence="10" id="KW-1185">Reference proteome</keyword>
<dbReference type="OrthoDB" id="10266980at2759"/>
<evidence type="ECO:0000256" key="1">
    <source>
        <dbReference type="ARBA" id="ARBA00004141"/>
    </source>
</evidence>
<dbReference type="SMART" id="SM00724">
    <property type="entry name" value="TLC"/>
    <property type="match status" value="1"/>
</dbReference>
<evidence type="ECO:0000256" key="5">
    <source>
        <dbReference type="PROSITE-ProRule" id="PRU00205"/>
    </source>
</evidence>
<dbReference type="Pfam" id="PF03798">
    <property type="entry name" value="TRAM_LAG1_CLN8"/>
    <property type="match status" value="1"/>
</dbReference>
<keyword evidence="2 5" id="KW-0812">Transmembrane</keyword>
<organism evidence="9 10">
    <name type="scientific">Saprolegnia parasitica (strain CBS 223.65)</name>
    <dbReference type="NCBI Taxonomy" id="695850"/>
    <lineage>
        <taxon>Eukaryota</taxon>
        <taxon>Sar</taxon>
        <taxon>Stramenopiles</taxon>
        <taxon>Oomycota</taxon>
        <taxon>Saprolegniomycetes</taxon>
        <taxon>Saprolegniales</taxon>
        <taxon>Saprolegniaceae</taxon>
        <taxon>Saprolegnia</taxon>
    </lineage>
</organism>
<feature type="domain" description="TLC" evidence="8">
    <location>
        <begin position="43"/>
        <end position="259"/>
    </location>
</feature>
<evidence type="ECO:0000313" key="10">
    <source>
        <dbReference type="Proteomes" id="UP000030745"/>
    </source>
</evidence>
<feature type="region of interest" description="Disordered" evidence="6">
    <location>
        <begin position="254"/>
        <end position="276"/>
    </location>
</feature>
<gene>
    <name evidence="9" type="ORF">SPRG_09948</name>
</gene>
<dbReference type="VEuPathDB" id="FungiDB:SPRG_09948"/>
<dbReference type="PANTHER" id="PTHR13439">
    <property type="entry name" value="CT120 PROTEIN"/>
    <property type="match status" value="1"/>
</dbReference>
<evidence type="ECO:0000256" key="3">
    <source>
        <dbReference type="ARBA" id="ARBA00022989"/>
    </source>
</evidence>
<dbReference type="PROSITE" id="PS50922">
    <property type="entry name" value="TLC"/>
    <property type="match status" value="1"/>
</dbReference>
<feature type="transmembrane region" description="Helical" evidence="7">
    <location>
        <begin position="6"/>
        <end position="27"/>
    </location>
</feature>
<feature type="transmembrane region" description="Helical" evidence="7">
    <location>
        <begin position="145"/>
        <end position="166"/>
    </location>
</feature>
<keyword evidence="4 5" id="KW-0472">Membrane</keyword>
<dbReference type="PANTHER" id="PTHR13439:SF0">
    <property type="entry name" value="TOPOISOMERASE I DAMAGE AFFECTED PROTEIN 4"/>
    <property type="match status" value="1"/>
</dbReference>
<feature type="transmembrane region" description="Helical" evidence="7">
    <location>
        <begin position="178"/>
        <end position="200"/>
    </location>
</feature>
<evidence type="ECO:0000256" key="6">
    <source>
        <dbReference type="SAM" id="MobiDB-lite"/>
    </source>
</evidence>
<dbReference type="RefSeq" id="XP_012206092.1">
    <property type="nucleotide sequence ID" value="XM_012350702.1"/>
</dbReference>